<evidence type="ECO:0000313" key="12">
    <source>
        <dbReference type="EMBL" id="OWZ07769.1"/>
    </source>
</evidence>
<evidence type="ECO:0000256" key="7">
    <source>
        <dbReference type="ARBA" id="ARBA00022801"/>
    </source>
</evidence>
<dbReference type="GO" id="GO:0003676">
    <property type="term" value="F:nucleic acid binding"/>
    <property type="evidence" value="ECO:0007669"/>
    <property type="project" value="InterPro"/>
</dbReference>
<evidence type="ECO:0000256" key="3">
    <source>
        <dbReference type="ARBA" id="ARBA00022695"/>
    </source>
</evidence>
<dbReference type="InterPro" id="IPR043502">
    <property type="entry name" value="DNA/RNA_pol_sf"/>
</dbReference>
<dbReference type="InterPro" id="IPR041373">
    <property type="entry name" value="RT_RNaseH"/>
</dbReference>
<dbReference type="GO" id="GO:0006508">
    <property type="term" value="P:proteolysis"/>
    <property type="evidence" value="ECO:0007669"/>
    <property type="project" value="UniProtKB-KW"/>
</dbReference>
<dbReference type="SUPFAM" id="SSF53098">
    <property type="entry name" value="Ribonuclease H-like"/>
    <property type="match status" value="1"/>
</dbReference>
<dbReference type="GO" id="GO:0003964">
    <property type="term" value="F:RNA-directed DNA polymerase activity"/>
    <property type="evidence" value="ECO:0007669"/>
    <property type="project" value="UniProtKB-KW"/>
</dbReference>
<dbReference type="AlphaFoldDB" id="A0A225VRY3"/>
<accession>A0A225VRY3</accession>
<proteinExistence type="predicted"/>
<keyword evidence="5" id="KW-0064">Aspartyl protease</keyword>
<evidence type="ECO:0000256" key="4">
    <source>
        <dbReference type="ARBA" id="ARBA00022722"/>
    </source>
</evidence>
<gene>
    <name evidence="12" type="ORF">PHMEG_00019799</name>
</gene>
<keyword evidence="4" id="KW-0540">Nuclease</keyword>
<dbReference type="Proteomes" id="UP000198211">
    <property type="component" value="Unassembled WGS sequence"/>
</dbReference>
<evidence type="ECO:0000259" key="10">
    <source>
        <dbReference type="Pfam" id="PF13456"/>
    </source>
</evidence>
<evidence type="ECO:0000256" key="1">
    <source>
        <dbReference type="ARBA" id="ARBA00022670"/>
    </source>
</evidence>
<dbReference type="GO" id="GO:0004523">
    <property type="term" value="F:RNA-DNA hybrid ribonuclease activity"/>
    <property type="evidence" value="ECO:0007669"/>
    <property type="project" value="InterPro"/>
</dbReference>
<dbReference type="PANTHER" id="PTHR33064">
    <property type="entry name" value="POL PROTEIN"/>
    <property type="match status" value="1"/>
</dbReference>
<feature type="compositionally biased region" description="Polar residues" evidence="9">
    <location>
        <begin position="1"/>
        <end position="10"/>
    </location>
</feature>
<evidence type="ECO:0000256" key="2">
    <source>
        <dbReference type="ARBA" id="ARBA00022679"/>
    </source>
</evidence>
<evidence type="ECO:0000259" key="11">
    <source>
        <dbReference type="Pfam" id="PF17917"/>
    </source>
</evidence>
<feature type="region of interest" description="Disordered" evidence="9">
    <location>
        <begin position="1"/>
        <end position="35"/>
    </location>
</feature>
<dbReference type="InterPro" id="IPR002156">
    <property type="entry name" value="RNaseH_domain"/>
</dbReference>
<organism evidence="12 13">
    <name type="scientific">Phytophthora megakarya</name>
    <dbReference type="NCBI Taxonomy" id="4795"/>
    <lineage>
        <taxon>Eukaryota</taxon>
        <taxon>Sar</taxon>
        <taxon>Stramenopiles</taxon>
        <taxon>Oomycota</taxon>
        <taxon>Peronosporomycetes</taxon>
        <taxon>Peronosporales</taxon>
        <taxon>Peronosporaceae</taxon>
        <taxon>Phytophthora</taxon>
    </lineage>
</organism>
<dbReference type="GO" id="GO:0004190">
    <property type="term" value="F:aspartic-type endopeptidase activity"/>
    <property type="evidence" value="ECO:0007669"/>
    <property type="project" value="UniProtKB-KW"/>
</dbReference>
<dbReference type="InterPro" id="IPR051320">
    <property type="entry name" value="Viral_Replic_Matur_Polypro"/>
</dbReference>
<keyword evidence="7" id="KW-0378">Hydrolase</keyword>
<name>A0A225VRY3_9STRA</name>
<feature type="domain" description="RNase H type-1" evidence="10">
    <location>
        <begin position="236"/>
        <end position="357"/>
    </location>
</feature>
<protein>
    <submittedName>
        <fullName evidence="12">Reverse transcriptase</fullName>
    </submittedName>
</protein>
<dbReference type="InterPro" id="IPR036397">
    <property type="entry name" value="RNaseH_sf"/>
</dbReference>
<evidence type="ECO:0000313" key="13">
    <source>
        <dbReference type="Proteomes" id="UP000198211"/>
    </source>
</evidence>
<keyword evidence="6" id="KW-0255">Endonuclease</keyword>
<dbReference type="Pfam" id="PF17917">
    <property type="entry name" value="RT_RNaseH"/>
    <property type="match status" value="1"/>
</dbReference>
<keyword evidence="2" id="KW-0808">Transferase</keyword>
<dbReference type="PANTHER" id="PTHR33064:SF37">
    <property type="entry name" value="RIBONUCLEASE H"/>
    <property type="match status" value="1"/>
</dbReference>
<dbReference type="OrthoDB" id="124264at2759"/>
<dbReference type="SUPFAM" id="SSF56672">
    <property type="entry name" value="DNA/RNA polymerases"/>
    <property type="match status" value="1"/>
</dbReference>
<evidence type="ECO:0000256" key="8">
    <source>
        <dbReference type="ARBA" id="ARBA00022918"/>
    </source>
</evidence>
<keyword evidence="8 12" id="KW-0695">RNA-directed DNA polymerase</keyword>
<dbReference type="Pfam" id="PF13456">
    <property type="entry name" value="RVT_3"/>
    <property type="match status" value="1"/>
</dbReference>
<dbReference type="EMBL" id="NBNE01003409">
    <property type="protein sequence ID" value="OWZ07769.1"/>
    <property type="molecule type" value="Genomic_DNA"/>
</dbReference>
<feature type="compositionally biased region" description="Basic and acidic residues" evidence="9">
    <location>
        <begin position="15"/>
        <end position="35"/>
    </location>
</feature>
<keyword evidence="1" id="KW-0645">Protease</keyword>
<reference evidence="13" key="1">
    <citation type="submission" date="2017-03" db="EMBL/GenBank/DDBJ databases">
        <title>Phytopthora megakarya and P. palmivora, two closely related causual agents of cacao black pod achieved similar genome size and gene model numbers by different mechanisms.</title>
        <authorList>
            <person name="Ali S."/>
            <person name="Shao J."/>
            <person name="Larry D.J."/>
            <person name="Kronmiller B."/>
            <person name="Shen D."/>
            <person name="Strem M.D."/>
            <person name="Melnick R.L."/>
            <person name="Guiltinan M.J."/>
            <person name="Tyler B.M."/>
            <person name="Meinhardt L.W."/>
            <person name="Bailey B.A."/>
        </authorList>
    </citation>
    <scope>NUCLEOTIDE SEQUENCE [LARGE SCALE GENOMIC DNA]</scope>
    <source>
        <strain evidence="13">zdho120</strain>
    </source>
</reference>
<evidence type="ECO:0000256" key="6">
    <source>
        <dbReference type="ARBA" id="ARBA00022759"/>
    </source>
</evidence>
<keyword evidence="3" id="KW-0548">Nucleotidyltransferase</keyword>
<keyword evidence="13" id="KW-1185">Reference proteome</keyword>
<comment type="caution">
    <text evidence="12">The sequence shown here is derived from an EMBL/GenBank/DDBJ whole genome shotgun (WGS) entry which is preliminary data.</text>
</comment>
<dbReference type="Gene3D" id="3.30.420.10">
    <property type="entry name" value="Ribonuclease H-like superfamily/Ribonuclease H"/>
    <property type="match status" value="1"/>
</dbReference>
<evidence type="ECO:0000256" key="9">
    <source>
        <dbReference type="SAM" id="MobiDB-lite"/>
    </source>
</evidence>
<sequence>MTKEATQARIQQVLKGEDADRGSQEDQGVDHRKTLDLEAPDLTEVDSRWIHAHRSFNVLKTRIATTPILRHFDPDRKATVVVYASDWAISGALMQEYDQIYYPVTRTLKSNELNYGIAEKEVLALLRILDLNYNALVGRPIRVLTRHSTLAWVFRSTALQGRLGQWAALLSPWTLEITKCAKGEDEILGTLAVSITPRSEVDKALIAIATKKEPRRTIQAPIPTIGRDEELYAVSFDGSARVKRGEGAYSAILWKLPEWRMLKARSGYAEGLTVNEAEYHGLLCLDLLEDLDPQRLVICGDSNLVIHQVRREIDCKAPGLTLLRQRALDRLCTWPDHELLHVKRDWNASADSLASAALQRQCWIEIESDAEIGSHNVDSILIVKVEEKIAQVSAVTTRSKARSGVRVGSDPNSLREEVVKELRIERIRQAQDEETWIMDMKKYLIGGIRDLTQEEAKMFGSIAMNYSVDQLDLLFY</sequence>
<dbReference type="InterPro" id="IPR012337">
    <property type="entry name" value="RNaseH-like_sf"/>
</dbReference>
<feature type="domain" description="Reverse transcriptase RNase H-like" evidence="11">
    <location>
        <begin position="73"/>
        <end position="171"/>
    </location>
</feature>
<evidence type="ECO:0000256" key="5">
    <source>
        <dbReference type="ARBA" id="ARBA00022750"/>
    </source>
</evidence>